<comment type="similarity">
    <text evidence="1">Belongs to the LOR family.</text>
</comment>
<dbReference type="SUPFAM" id="SSF54518">
    <property type="entry name" value="Tubby C-terminal domain-like"/>
    <property type="match status" value="1"/>
</dbReference>
<dbReference type="InterPro" id="IPR025659">
    <property type="entry name" value="Tubby-like_C"/>
</dbReference>
<dbReference type="Gene3D" id="2.40.160.200">
    <property type="entry name" value="LURP1-related"/>
    <property type="match status" value="1"/>
</dbReference>
<dbReference type="AlphaFoldDB" id="A0A0A9AE02"/>
<accession>A0A0A9AE02</accession>
<dbReference type="InterPro" id="IPR038595">
    <property type="entry name" value="LOR_sf"/>
</dbReference>
<name>A0A0A9AE02_ARUDO</name>
<proteinExistence type="inferred from homology"/>
<reference evidence="2" key="1">
    <citation type="submission" date="2014-09" db="EMBL/GenBank/DDBJ databases">
        <authorList>
            <person name="Magalhaes I.L.F."/>
            <person name="Oliveira U."/>
            <person name="Santos F.R."/>
            <person name="Vidigal T.H.D.A."/>
            <person name="Brescovit A.D."/>
            <person name="Santos A.J."/>
        </authorList>
    </citation>
    <scope>NUCLEOTIDE SEQUENCE</scope>
    <source>
        <tissue evidence="2">Shoot tissue taken approximately 20 cm above the soil surface</tissue>
    </source>
</reference>
<evidence type="ECO:0000256" key="1">
    <source>
        <dbReference type="ARBA" id="ARBA00005437"/>
    </source>
</evidence>
<sequence length="101" mass="10990">MDNSIPVVSKVFCSGTPTMLMIRRRPIVVNGGGFVVTDLSHNVVFVVDGCGILGSKGELMVKDGEGEPVLFISRKVMDHNCKIVTLGYNVCFLHFPFFASP</sequence>
<dbReference type="InterPro" id="IPR007612">
    <property type="entry name" value="LOR"/>
</dbReference>
<reference evidence="2" key="2">
    <citation type="journal article" date="2015" name="Data Brief">
        <title>Shoot transcriptome of the giant reed, Arundo donax.</title>
        <authorList>
            <person name="Barrero R.A."/>
            <person name="Guerrero F.D."/>
            <person name="Moolhuijzen P."/>
            <person name="Goolsby J.A."/>
            <person name="Tidwell J."/>
            <person name="Bellgard S.E."/>
            <person name="Bellgard M.I."/>
        </authorList>
    </citation>
    <scope>NUCLEOTIDE SEQUENCE</scope>
    <source>
        <tissue evidence="2">Shoot tissue taken approximately 20 cm above the soil surface</tissue>
    </source>
</reference>
<organism evidence="2">
    <name type="scientific">Arundo donax</name>
    <name type="common">Giant reed</name>
    <name type="synonym">Donax arundinaceus</name>
    <dbReference type="NCBI Taxonomy" id="35708"/>
    <lineage>
        <taxon>Eukaryota</taxon>
        <taxon>Viridiplantae</taxon>
        <taxon>Streptophyta</taxon>
        <taxon>Embryophyta</taxon>
        <taxon>Tracheophyta</taxon>
        <taxon>Spermatophyta</taxon>
        <taxon>Magnoliopsida</taxon>
        <taxon>Liliopsida</taxon>
        <taxon>Poales</taxon>
        <taxon>Poaceae</taxon>
        <taxon>PACMAD clade</taxon>
        <taxon>Arundinoideae</taxon>
        <taxon>Arundineae</taxon>
        <taxon>Arundo</taxon>
    </lineage>
</organism>
<dbReference type="EMBL" id="GBRH01248524">
    <property type="protein sequence ID" value="JAD49371.1"/>
    <property type="molecule type" value="Transcribed_RNA"/>
</dbReference>
<dbReference type="Pfam" id="PF04525">
    <property type="entry name" value="LOR"/>
    <property type="match status" value="1"/>
</dbReference>
<protein>
    <submittedName>
        <fullName evidence="2">Uncharacterized protein</fullName>
    </submittedName>
</protein>
<evidence type="ECO:0000313" key="2">
    <source>
        <dbReference type="EMBL" id="JAD49371.1"/>
    </source>
</evidence>